<proteinExistence type="predicted"/>
<organism evidence="2 3">
    <name type="scientific">Pseudokineococcus marinus</name>
    <dbReference type="NCBI Taxonomy" id="351215"/>
    <lineage>
        <taxon>Bacteria</taxon>
        <taxon>Bacillati</taxon>
        <taxon>Actinomycetota</taxon>
        <taxon>Actinomycetes</taxon>
        <taxon>Kineosporiales</taxon>
        <taxon>Kineosporiaceae</taxon>
        <taxon>Pseudokineococcus</taxon>
    </lineage>
</organism>
<protein>
    <submittedName>
        <fullName evidence="2">Uncharacterized protein</fullName>
    </submittedName>
</protein>
<sequence length="70" mass="7830">MTTTGPARPRLRDRALGALTFFYGPADHRELPDDPRRTTGRVGEDVGDGLRRRGEPGRYYAQRDDDGAAR</sequence>
<name>A0A849BPL8_9ACTN</name>
<gene>
    <name evidence="2" type="ORF">HLB09_00040</name>
</gene>
<dbReference type="AlphaFoldDB" id="A0A849BPL8"/>
<reference evidence="2 3" key="1">
    <citation type="submission" date="2020-05" db="EMBL/GenBank/DDBJ databases">
        <title>MicrobeNet Type strains.</title>
        <authorList>
            <person name="Nicholson A.C."/>
        </authorList>
    </citation>
    <scope>NUCLEOTIDE SEQUENCE [LARGE SCALE GENOMIC DNA]</scope>
    <source>
        <strain evidence="2 3">JCM 14547</strain>
    </source>
</reference>
<evidence type="ECO:0000313" key="2">
    <source>
        <dbReference type="EMBL" id="NNH21496.1"/>
    </source>
</evidence>
<evidence type="ECO:0000256" key="1">
    <source>
        <dbReference type="SAM" id="MobiDB-lite"/>
    </source>
</evidence>
<dbReference type="EMBL" id="JABEMA010000001">
    <property type="protein sequence ID" value="NNH21496.1"/>
    <property type="molecule type" value="Genomic_DNA"/>
</dbReference>
<feature type="compositionally biased region" description="Basic and acidic residues" evidence="1">
    <location>
        <begin position="26"/>
        <end position="70"/>
    </location>
</feature>
<keyword evidence="3" id="KW-1185">Reference proteome</keyword>
<evidence type="ECO:0000313" key="3">
    <source>
        <dbReference type="Proteomes" id="UP000555552"/>
    </source>
</evidence>
<accession>A0A849BPL8</accession>
<dbReference type="RefSeq" id="WP_171201367.1">
    <property type="nucleotide sequence ID" value="NZ_BAAANP010000012.1"/>
</dbReference>
<feature type="region of interest" description="Disordered" evidence="1">
    <location>
        <begin position="25"/>
        <end position="70"/>
    </location>
</feature>
<dbReference type="Proteomes" id="UP000555552">
    <property type="component" value="Unassembled WGS sequence"/>
</dbReference>
<comment type="caution">
    <text evidence="2">The sequence shown here is derived from an EMBL/GenBank/DDBJ whole genome shotgun (WGS) entry which is preliminary data.</text>
</comment>